<feature type="region of interest" description="Disordered" evidence="1">
    <location>
        <begin position="2322"/>
        <end position="2361"/>
    </location>
</feature>
<feature type="compositionally biased region" description="Polar residues" evidence="1">
    <location>
        <begin position="1995"/>
        <end position="2007"/>
    </location>
</feature>
<dbReference type="OrthoDB" id="249144at2759"/>
<dbReference type="EMBL" id="AHKC01018384">
    <property type="protein sequence ID" value="EKF27353.1"/>
    <property type="molecule type" value="Genomic_DNA"/>
</dbReference>
<comment type="caution">
    <text evidence="2">The sequence shown here is derived from an EMBL/GenBank/DDBJ whole genome shotgun (WGS) entry which is preliminary data.</text>
</comment>
<sequence>MQSVHAGGVGAAGETFISTTIHAPLRAVITCRVEYATYSFCRASQKKGMRMQPMGHNVEANTESSGDKYNNAQNGETSLHYRVAAAFIALAMTTRIENCEASISMTSPQPAEGEEKLRQRLCGEIFAYGAYVGDVLCFSSNINLSELRFQQASVDIVARAISLLPKDHTPASDFDAYVKLAAELVEQYMKGDGMPWISLWPPLSLEMWRSREYVKCLHEKKPALVPLCQLRHPVAVSWMMHQSVTDASLVGSVTRPLMALFNTLRVYVTTGTALFSLSRVTNSEKAKQPANEGKDDGVMLPVVRGAGAGMVIDQFLCIILQDWQTGSHHEKAETRDRDVIRHVVDAVFPSVQIDDSSSATPSSFLSGYTPLTSDGLQSLLRLVVLRDGFNKRRTASVNHVEKFLQMEQRREMTRRIAANDAGLPLTRVHIGLPRGVQDVKAQLLFYLRALAVTLTFLNPMAWHNERQASLDIAYTALMDFLHLSSASYGDEVDIMSRQVKVELEGIFGYGVVRVICAATSHQDGIVTLRQLIHFFTGDWHHQQTKKTRQEMASDLHRRLRNLLSAHRRGDVVADVLLLKGDDLLSAPPMPLFTQTTSMVQEALWNTAVLPSHEFILEFLDVAVTTAMADSASSPMEALNAARYGLKLFTTIAPYMVVSTLILEKVLMLLLVLVRQTFPAAVSTESDEVKKEEKALCETTFYLLLCRFQYVQLNTPTAVALLCELYAALSTINTTSATRKDAGDVHAITSIHYPPPWSLNKATQLPQEEWLLWRCVLEANQVSWAPLQIALSSLKDESLRLLQRGCLAFLMQDHRRSHYDPPFLRLGRMLDTLILHESGVLDGSASPGIHGEGSFTVQLLRMMEEDSTRSTMSLVPWRRALKFLPDAHEGSKEMITDVMRFRFYVALMSQVLTAASKKNDSVRQIWQHALSTIVPQLNSAKEEKGLDTELIHHGTACALRALHIVQPPHAWSLALHLTLRLPIAASPSQSWWSSPEAVLFHTLRYLVEMCDVAEIPVKSLVSYMQVVAKRQSSAAAPEIATGRVNRSKVLEAFTDRLQRHPHLRWLDALVLLESLCVLEKALVQNNSKEINSGGPRNNSLEENEVQRVFNQAKYKFTTAVIERLYKKQSYESLLRFVEAAQQHYRVSGREVLDWVNHAASVVVAPSRSGGLSEVLLLLNGTLVGKTLDDILREQSAGILRERVSLMRDLLLNGRYVDAAALVRQTPTLLRTGEFYDACAHLMKCAHHMGVVLFYDAYIHPEDELESEAKNVEENCGEGNDCALTKLLEEEVHYTEDASLLRHVPNGLLEQAMIAFEHAANSTKGISFSAKRTGIWIAATWIRRVTALMQSQDSLLATLRWVYRDIVGGHAGKPGDDLHILADAVRDMLHEKVTQETSPFNNNNNNNNNTNTNTKESLMNMLQRERELAFLFVKIFSGTFSGIASELCESLLEREQHLLKDSGIEGKVVECENKDMEWWSFLRCTALYNTAIEEDCKYCRKLMDTTVNNDSYVRHPVVEWRDRSLFRSDTQRSHAWVLALATYATSRSYVGHAYISGAHTARLVKLITASGSLRVVIPAARNVFFHLNLSYPKSGVGSPFLDAMMLLCQAICTLKRHTMHRLQNAAEMDSGEVQAVLGELNEINRFIGDGLALLLQQHQEKRTSTVQDAVLDGRMELVCSMIRCLTVTPTPSVTPAAALEAWQSLVQQIITALPLAQRCSNVLDACMDTVRDSFEGLSLLQKYPTPALTNLEDACNGLWCSALGLITADENLRRHLFAHTNTQQQRAMTQLEILLCCASLVADSGAAAMRSICDIAVRTQTVPLSEDAKALVKMACIHGKGAAWRSEYEAITGFAPTTVQRQRTLSPAEEAMEQVRCLHALEAVEDWAQALRLSQAKREVGVRLQHLHYHRILHLLGQCNTDNTGAVAFNTAMGDAVMGLYFARLQDGCLPNTYSIEQSLRLLSVPTVSPLLALQYAQALTLLPPLSNRRHRKTESRGNGNHATHASSVSHAPEDMGFAVSILMLRLVTDAALRLPDAVRQHRLTTSEGVEGLQMFAAFIRWVSEFSRVPCCDGDVMEVIVLLLCTVPKQLLADLTTTKNNLPHCDAGDVRRLLFSAIVAPCDDGMSVVDAHSSATSMKLYRFVSRGSNHQNNGNDDDDNHDGREIPTPATLCALRGNAEAALRFVEKQVSLHHVMHLSTALLCRMCAAFTAGMTPTAKSLQPLSHIMQNTELISPPLRYMLTLIVAEQSTLWEIYHTGGSGPKKKKMMMMMSPPCHVAANEEVPSSVLLRSVSKTYELVRQQFTPPDAVMLHGLLLPKHVAAAETKDDHNTDHEAEEDDDRDIRSQEEEEEENEEGAPDSVAQNVAWEQALKLFDIFIRNAQPNADLSVPFEALIEIFARGGQWNTASRHVSLAGTPSIRTLHTSQTARSMEVADDAFKDDASHLFPRHVVVDCFLLKRLLNAMEAARQRHYRHEEQDPGEGVQQGYGPPGFWRLALHLLFQQQQQQMFLLPSEMKSDGAEQSDVTISSVTLLAIMQEISKGRSG</sequence>
<name>K2LXG1_TRYCR</name>
<evidence type="ECO:0000313" key="3">
    <source>
        <dbReference type="Proteomes" id="UP000007350"/>
    </source>
</evidence>
<feature type="region of interest" description="Disordered" evidence="1">
    <location>
        <begin position="1985"/>
        <end position="2007"/>
    </location>
</feature>
<keyword evidence="3" id="KW-1185">Reference proteome</keyword>
<gene>
    <name evidence="2" type="ORF">MOQ_008928</name>
</gene>
<reference evidence="2 3" key="1">
    <citation type="journal article" date="2012" name="BMC Genomics">
        <title>Comparative genomic analysis of human infective Trypanosoma cruzi lineages with the bat-restricted subspecies T. cruzi marinkellei.</title>
        <authorList>
            <person name="Franzen O."/>
            <person name="Talavera-Lopez C."/>
            <person name="Ochaya S."/>
            <person name="Butler C.E."/>
            <person name="Messenger L.A."/>
            <person name="Lewis M.D."/>
            <person name="Llewellyn M.S."/>
            <person name="Marinkelle C.J."/>
            <person name="Tyler K.M."/>
            <person name="Miles M.A."/>
            <person name="Andersson B."/>
        </authorList>
    </citation>
    <scope>NUCLEOTIDE SEQUENCE [LARGE SCALE GENOMIC DNA]</scope>
    <source>
        <strain evidence="2 3">B7</strain>
    </source>
</reference>
<protein>
    <submittedName>
        <fullName evidence="2">Uncharacterized protein</fullName>
    </submittedName>
</protein>
<dbReference type="Proteomes" id="UP000007350">
    <property type="component" value="Unassembled WGS sequence"/>
</dbReference>
<organism evidence="2 3">
    <name type="scientific">Trypanosoma cruzi marinkellei</name>
    <dbReference type="NCBI Taxonomy" id="85056"/>
    <lineage>
        <taxon>Eukaryota</taxon>
        <taxon>Discoba</taxon>
        <taxon>Euglenozoa</taxon>
        <taxon>Kinetoplastea</taxon>
        <taxon>Metakinetoplastina</taxon>
        <taxon>Trypanosomatida</taxon>
        <taxon>Trypanosomatidae</taxon>
        <taxon>Trypanosoma</taxon>
        <taxon>Schizotrypanum</taxon>
    </lineage>
</organism>
<accession>K2LXG1</accession>
<proteinExistence type="predicted"/>
<evidence type="ECO:0000256" key="1">
    <source>
        <dbReference type="SAM" id="MobiDB-lite"/>
    </source>
</evidence>
<feature type="compositionally biased region" description="Basic and acidic residues" evidence="1">
    <location>
        <begin position="2323"/>
        <end position="2332"/>
    </location>
</feature>
<evidence type="ECO:0000313" key="2">
    <source>
        <dbReference type="EMBL" id="EKF27353.1"/>
    </source>
</evidence>
<feature type="compositionally biased region" description="Acidic residues" evidence="1">
    <location>
        <begin position="2346"/>
        <end position="2356"/>
    </location>
</feature>